<keyword evidence="1" id="KW-0472">Membrane</keyword>
<sequence>MIVRALIGAVAGAVAGAGFVLTLGTFTRYCNGGPGRTGCGTGFFTTFGLAFALWMVVAAAVVCAGFRVVRAGRGWWAAGIGSALWFVLILAVIYGRIFVLDGMYQAEVRHFLVTAYLVTACVAYAVAASGTGRSRSSPHGDAAREST</sequence>
<organism evidence="2 3">
    <name type="scientific">Lentzea rhizosphaerae</name>
    <dbReference type="NCBI Taxonomy" id="2041025"/>
    <lineage>
        <taxon>Bacteria</taxon>
        <taxon>Bacillati</taxon>
        <taxon>Actinomycetota</taxon>
        <taxon>Actinomycetes</taxon>
        <taxon>Pseudonocardiales</taxon>
        <taxon>Pseudonocardiaceae</taxon>
        <taxon>Lentzea</taxon>
    </lineage>
</organism>
<feature type="transmembrane region" description="Helical" evidence="1">
    <location>
        <begin position="6"/>
        <end position="26"/>
    </location>
</feature>
<gene>
    <name evidence="2" type="ORF">ACFOWZ_45035</name>
</gene>
<protein>
    <recommendedName>
        <fullName evidence="4">Integral membrane protein</fullName>
    </recommendedName>
</protein>
<reference evidence="3" key="1">
    <citation type="journal article" date="2019" name="Int. J. Syst. Evol. Microbiol.">
        <title>The Global Catalogue of Microorganisms (GCM) 10K type strain sequencing project: providing services to taxonomists for standard genome sequencing and annotation.</title>
        <authorList>
            <consortium name="The Broad Institute Genomics Platform"/>
            <consortium name="The Broad Institute Genome Sequencing Center for Infectious Disease"/>
            <person name="Wu L."/>
            <person name="Ma J."/>
        </authorList>
    </citation>
    <scope>NUCLEOTIDE SEQUENCE [LARGE SCALE GENOMIC DNA]</scope>
    <source>
        <strain evidence="3">CGMCC 4.7405</strain>
    </source>
</reference>
<feature type="transmembrane region" description="Helical" evidence="1">
    <location>
        <begin position="47"/>
        <end position="69"/>
    </location>
</feature>
<accession>A0ABV8C9H9</accession>
<proteinExistence type="predicted"/>
<name>A0ABV8C9H9_9PSEU</name>
<evidence type="ECO:0008006" key="4">
    <source>
        <dbReference type="Google" id="ProtNLM"/>
    </source>
</evidence>
<dbReference type="RefSeq" id="WP_382380383.1">
    <property type="nucleotide sequence ID" value="NZ_JBHRZI010000057.1"/>
</dbReference>
<dbReference type="EMBL" id="JBHRZI010000057">
    <property type="protein sequence ID" value="MFC3898677.1"/>
    <property type="molecule type" value="Genomic_DNA"/>
</dbReference>
<feature type="transmembrane region" description="Helical" evidence="1">
    <location>
        <begin position="75"/>
        <end position="99"/>
    </location>
</feature>
<feature type="transmembrane region" description="Helical" evidence="1">
    <location>
        <begin position="111"/>
        <end position="130"/>
    </location>
</feature>
<keyword evidence="1" id="KW-0812">Transmembrane</keyword>
<evidence type="ECO:0000256" key="1">
    <source>
        <dbReference type="SAM" id="Phobius"/>
    </source>
</evidence>
<keyword evidence="1" id="KW-1133">Transmembrane helix</keyword>
<keyword evidence="3" id="KW-1185">Reference proteome</keyword>
<evidence type="ECO:0000313" key="3">
    <source>
        <dbReference type="Proteomes" id="UP001595690"/>
    </source>
</evidence>
<comment type="caution">
    <text evidence="2">The sequence shown here is derived from an EMBL/GenBank/DDBJ whole genome shotgun (WGS) entry which is preliminary data.</text>
</comment>
<evidence type="ECO:0000313" key="2">
    <source>
        <dbReference type="EMBL" id="MFC3898677.1"/>
    </source>
</evidence>
<dbReference type="Proteomes" id="UP001595690">
    <property type="component" value="Unassembled WGS sequence"/>
</dbReference>